<dbReference type="SUPFAM" id="SSF50985">
    <property type="entry name" value="RCC1/BLIP-II"/>
    <property type="match status" value="2"/>
</dbReference>
<sequence>MQNNSTMVDKRLSFSSSPSLNSIIPIGNANNHHHHRNNHYFFGSNLQGQLGSCANHRLSNNNGSNYSSLLVDDLIKTLPITQIACGSHHTVILTERNDLYVSGRNVNHQLGIPNDIDESIEVVSPNSGQSIVSNSYIRDFKRVSFGKKIKKIACSSDQTFLVTRDDEIYYCGGSQPVRDPFAVNTCQEISMINPLKSWNDLNQKVDIFVTSCFTSCFVLVSREGNIYVSGSQNAFNSGMLGVGNVDYTRGKFHRVTLPNTQSKPKIVALGSQHSIIVTEKNEFYCSGSNMNYQLGFQTSCGKQIHFVKPKNIPFNGKRIEQVACGADFTFVLTEGNLLFGCGNGVSGSLGIGSSERINFFTRISIPFKIKHLSCGEDFTIIMATNGMCFRSGNNKLGQIGLKNTPTHPVEKVCKFEPLYVDDGIEDIVCGVAHTFLYKSSESCFNRYLPYYSDINPLNCQQAPFWDVILC</sequence>
<dbReference type="InterPro" id="IPR000408">
    <property type="entry name" value="Reg_chr_condens"/>
</dbReference>
<dbReference type="Pfam" id="PF13540">
    <property type="entry name" value="RCC1_2"/>
    <property type="match status" value="1"/>
</dbReference>
<protein>
    <submittedName>
        <fullName evidence="2">Predicted protein</fullName>
    </submittedName>
</protein>
<dbReference type="Gene3D" id="2.130.10.30">
    <property type="entry name" value="Regulator of chromosome condensation 1/beta-lactamase-inhibitor protein II"/>
    <property type="match status" value="2"/>
</dbReference>
<proteinExistence type="predicted"/>
<evidence type="ECO:0000313" key="3">
    <source>
        <dbReference type="Proteomes" id="UP000006671"/>
    </source>
</evidence>
<reference evidence="2 3" key="1">
    <citation type="journal article" date="2010" name="Cell">
        <title>The genome of Naegleria gruberi illuminates early eukaryotic versatility.</title>
        <authorList>
            <person name="Fritz-Laylin L.K."/>
            <person name="Prochnik S.E."/>
            <person name="Ginger M.L."/>
            <person name="Dacks J.B."/>
            <person name="Carpenter M.L."/>
            <person name="Field M.C."/>
            <person name="Kuo A."/>
            <person name="Paredez A."/>
            <person name="Chapman J."/>
            <person name="Pham J."/>
            <person name="Shu S."/>
            <person name="Neupane R."/>
            <person name="Cipriano M."/>
            <person name="Mancuso J."/>
            <person name="Tu H."/>
            <person name="Salamov A."/>
            <person name="Lindquist E."/>
            <person name="Shapiro H."/>
            <person name="Lucas S."/>
            <person name="Grigoriev I.V."/>
            <person name="Cande W.Z."/>
            <person name="Fulton C."/>
            <person name="Rokhsar D.S."/>
            <person name="Dawson S.C."/>
        </authorList>
    </citation>
    <scope>NUCLEOTIDE SEQUENCE [LARGE SCALE GENOMIC DNA]</scope>
    <source>
        <strain evidence="2 3">NEG-M</strain>
    </source>
</reference>
<dbReference type="KEGG" id="ngr:NAEGRDRAFT_70100"/>
<dbReference type="OMA" id="RINFFTR"/>
<feature type="repeat" description="RCC1" evidence="1">
    <location>
        <begin position="37"/>
        <end position="96"/>
    </location>
</feature>
<dbReference type="OrthoDB" id="10256179at2759"/>
<dbReference type="EMBL" id="GG738882">
    <property type="protein sequence ID" value="EFC41973.1"/>
    <property type="molecule type" value="Genomic_DNA"/>
</dbReference>
<feature type="repeat" description="RCC1" evidence="1">
    <location>
        <begin position="386"/>
        <end position="440"/>
    </location>
</feature>
<evidence type="ECO:0000256" key="1">
    <source>
        <dbReference type="PROSITE-ProRule" id="PRU00235"/>
    </source>
</evidence>
<dbReference type="PANTHER" id="PTHR45982">
    <property type="entry name" value="REGULATOR OF CHROMOSOME CONDENSATION"/>
    <property type="match status" value="1"/>
</dbReference>
<name>D2VME0_NAEGR</name>
<organism evidence="3">
    <name type="scientific">Naegleria gruberi</name>
    <name type="common">Amoeba</name>
    <dbReference type="NCBI Taxonomy" id="5762"/>
    <lineage>
        <taxon>Eukaryota</taxon>
        <taxon>Discoba</taxon>
        <taxon>Heterolobosea</taxon>
        <taxon>Tetramitia</taxon>
        <taxon>Eutetramitia</taxon>
        <taxon>Vahlkampfiidae</taxon>
        <taxon>Naegleria</taxon>
    </lineage>
</organism>
<dbReference type="Proteomes" id="UP000006671">
    <property type="component" value="Unassembled WGS sequence"/>
</dbReference>
<dbReference type="GeneID" id="8851587"/>
<keyword evidence="3" id="KW-1185">Reference proteome</keyword>
<dbReference type="VEuPathDB" id="AmoebaDB:NAEGRDRAFT_70100"/>
<gene>
    <name evidence="2" type="ORF">NAEGRDRAFT_70100</name>
</gene>
<dbReference type="eggNOG" id="KOG1426">
    <property type="taxonomic scope" value="Eukaryota"/>
</dbReference>
<dbReference type="GO" id="GO:0005737">
    <property type="term" value="C:cytoplasm"/>
    <property type="evidence" value="ECO:0007669"/>
    <property type="project" value="TreeGrafter"/>
</dbReference>
<dbReference type="PANTHER" id="PTHR45982:SF1">
    <property type="entry name" value="REGULATOR OF CHROMOSOME CONDENSATION"/>
    <property type="match status" value="1"/>
</dbReference>
<dbReference type="InterPro" id="IPR051553">
    <property type="entry name" value="Ran_GTPase-activating"/>
</dbReference>
<dbReference type="InterPro" id="IPR009091">
    <property type="entry name" value="RCC1/BLIP-II"/>
</dbReference>
<dbReference type="Pfam" id="PF00415">
    <property type="entry name" value="RCC1"/>
    <property type="match status" value="1"/>
</dbReference>
<accession>D2VME0</accession>
<evidence type="ECO:0000313" key="2">
    <source>
        <dbReference type="EMBL" id="EFC41973.1"/>
    </source>
</evidence>
<dbReference type="PROSITE" id="PS50012">
    <property type="entry name" value="RCC1_3"/>
    <property type="match status" value="3"/>
</dbReference>
<dbReference type="PRINTS" id="PR00633">
    <property type="entry name" value="RCCNDNSATION"/>
</dbReference>
<feature type="repeat" description="RCC1" evidence="1">
    <location>
        <begin position="281"/>
        <end position="335"/>
    </location>
</feature>
<dbReference type="InParanoid" id="D2VME0"/>
<dbReference type="GO" id="GO:0005085">
    <property type="term" value="F:guanyl-nucleotide exchange factor activity"/>
    <property type="evidence" value="ECO:0007669"/>
    <property type="project" value="TreeGrafter"/>
</dbReference>
<dbReference type="RefSeq" id="XP_002674717.1">
    <property type="nucleotide sequence ID" value="XM_002674671.1"/>
</dbReference>
<dbReference type="AlphaFoldDB" id="D2VME0"/>